<dbReference type="PROSITE" id="PS50828">
    <property type="entry name" value="SMR"/>
    <property type="match status" value="1"/>
</dbReference>
<evidence type="ECO:0000256" key="5">
    <source>
        <dbReference type="ARBA" id="ARBA00022884"/>
    </source>
</evidence>
<dbReference type="GO" id="GO:0016887">
    <property type="term" value="F:ATP hydrolysis activity"/>
    <property type="evidence" value="ECO:0007669"/>
    <property type="project" value="InterPro"/>
</dbReference>
<feature type="compositionally biased region" description="Basic and acidic residues" evidence="8">
    <location>
        <begin position="816"/>
        <end position="825"/>
    </location>
</feature>
<dbReference type="SUPFAM" id="SSF52540">
    <property type="entry name" value="P-loop containing nucleoside triphosphate hydrolases"/>
    <property type="match status" value="1"/>
</dbReference>
<dbReference type="InterPro" id="IPR024286">
    <property type="entry name" value="DUF3700"/>
</dbReference>
<dbReference type="InterPro" id="IPR000432">
    <property type="entry name" value="DNA_mismatch_repair_MutS_C"/>
</dbReference>
<keyword evidence="2" id="KW-0547">Nucleotide-binding</keyword>
<name>A0A5N6QBR6_9ROSI</name>
<feature type="coiled-coil region" evidence="7">
    <location>
        <begin position="655"/>
        <end position="708"/>
    </location>
</feature>
<evidence type="ECO:0000256" key="8">
    <source>
        <dbReference type="SAM" id="MobiDB-lite"/>
    </source>
</evidence>
<dbReference type="AlphaFoldDB" id="A0A5N6QBR6"/>
<dbReference type="InterPro" id="IPR036187">
    <property type="entry name" value="DNA_mismatch_repair_MutS_sf"/>
</dbReference>
<dbReference type="SUPFAM" id="SSF56235">
    <property type="entry name" value="N-terminal nucleophile aminohydrolases (Ntn hydrolases)"/>
    <property type="match status" value="1"/>
</dbReference>
<dbReference type="Pfam" id="PF20297">
    <property type="entry name" value="MSSS"/>
    <property type="match status" value="1"/>
</dbReference>
<dbReference type="EMBL" id="CM017321">
    <property type="protein sequence ID" value="KAE7995660.1"/>
    <property type="molecule type" value="Genomic_DNA"/>
</dbReference>
<dbReference type="SUPFAM" id="SSF48334">
    <property type="entry name" value="DNA repair protein MutS, domain III"/>
    <property type="match status" value="1"/>
</dbReference>
<evidence type="ECO:0000259" key="9">
    <source>
        <dbReference type="PROSITE" id="PS50828"/>
    </source>
</evidence>
<organism evidence="10 11">
    <name type="scientific">Carpinus fangiana</name>
    <dbReference type="NCBI Taxonomy" id="176857"/>
    <lineage>
        <taxon>Eukaryota</taxon>
        <taxon>Viridiplantae</taxon>
        <taxon>Streptophyta</taxon>
        <taxon>Embryophyta</taxon>
        <taxon>Tracheophyta</taxon>
        <taxon>Spermatophyta</taxon>
        <taxon>Magnoliopsida</taxon>
        <taxon>eudicotyledons</taxon>
        <taxon>Gunneridae</taxon>
        <taxon>Pentapetalae</taxon>
        <taxon>rosids</taxon>
        <taxon>fabids</taxon>
        <taxon>Fagales</taxon>
        <taxon>Betulaceae</taxon>
        <taxon>Carpinus</taxon>
    </lineage>
</organism>
<dbReference type="InterPro" id="IPR002625">
    <property type="entry name" value="Smr_dom"/>
</dbReference>
<dbReference type="Pfam" id="PF00488">
    <property type="entry name" value="MutS_V"/>
    <property type="match status" value="1"/>
</dbReference>
<dbReference type="Gene3D" id="3.30.1370.110">
    <property type="match status" value="1"/>
</dbReference>
<dbReference type="Pfam" id="PF01713">
    <property type="entry name" value="Smr"/>
    <property type="match status" value="1"/>
</dbReference>
<sequence length="1192" mass="131804">MQLTILLSSIRKPPILFPNALLKPSNSAESSSHRLTLSRTLQSETLKTLEWPLVCKQLSSFTSTPMGLSAVQKAQIPLGRTREESEKLLDQTAAAVEASEMMDSRTLDLSVIEDVSEIVDSAVSGELLTISELCAMRRTLRVAKSLIEKLEHLAANVDCPERYLPLLQILKNCNFQVELERKIGFCIDCNLLKILDRASEELEMIRLERKRNMESLDSLLKGVSSQIFQAGAIDRPLITKRRSRMCVGIRASHRYLLPDGVILNVSSSGATYFMEPKEAVELNNMEVWLSNSEKAEEIAILSLLTSEIVESEIEIKYLLDRILEVDLAFARAAYARWMNGVCPIFTSGGCEALNSNEADYALSVDIDGIQHPLLLEPSLRSFSDVLASSSGNAVQSCDGEGAMTSGSLSEGVSNFPVPIDIKIECGKRVVVISGPNTGGKTASMKTLGLASLMSKAGMFLPAKNCPRLPWFNLVLADIGDNQSLEQNLSTFSGHITRICNMMEVASKESLVLIDEIGSGTDPSEGVALSTSILQYLKNHVNLAVVTTHYADLSLLKEKDGQFENAAMEFSLETLQPTYQILWGSTGDSNALSIAKSIGFDLNIIARAQQWVGRLKPENQKERKGLLYQSLVQERNRLETQARRAVSLHVEVMDLYHEIQDEAEDLEMRKTALKARETQQVQQELKTAKSQLETVIQEFENRLRTANADQFNSLIRKSESEIASVVKAHCPRDAFSVREADAKSYIPQIGEQVHVKGLGGKLATVVEAPEGDETVLVQHGKMKVRLKKTNIISIASNERSATSSAPRLKRQSQRSNELQDRSKAEKDEEVPYGPVVQTSKNTVDLRGMRVEEASHHLDMAISASGQYSVLFVIHGMGTGAVKDRAIEMLNNHPRVAKYEQESPLNYGYTSSKKPTLLAPSLHVTHYTYHPKIPFKAATCILSAHQSLGKPPEELKLPSTLTGLENMKSRQEIGGIIRSFWLESMVYNLRNGNFMALSHENESPSQPRSTVVTDDIFCIFVGALENTSELRRHYGLSRQATEAMVVVEAYKVLRDRAPYPPDQVIKDLEGKFAFILFDATSQTLFLARDREGCVELQWGMAGDGSLVCSNDPNIIREACGKSCAPFPPGCIFKNGSGLLSFDHPLHKVRAIAREDDNGHICGVIFQVDLYTRLPSIPRTGSAANWADPAVFETD</sequence>
<dbReference type="InterPro" id="IPR036063">
    <property type="entry name" value="Smr_dom_sf"/>
</dbReference>
<dbReference type="GO" id="GO:0030983">
    <property type="term" value="F:mismatched DNA binding"/>
    <property type="evidence" value="ECO:0007669"/>
    <property type="project" value="InterPro"/>
</dbReference>
<dbReference type="OrthoDB" id="1924787at2759"/>
<dbReference type="GO" id="GO:0140664">
    <property type="term" value="F:ATP-dependent DNA damage sensor activity"/>
    <property type="evidence" value="ECO:0007669"/>
    <property type="project" value="InterPro"/>
</dbReference>
<keyword evidence="7" id="KW-0175">Coiled coil</keyword>
<protein>
    <recommendedName>
        <fullName evidence="9">Smr domain-containing protein</fullName>
    </recommendedName>
</protein>
<keyword evidence="4" id="KW-0067">ATP-binding</keyword>
<dbReference type="Pfam" id="PF12481">
    <property type="entry name" value="DUF3700"/>
    <property type="match status" value="1"/>
</dbReference>
<evidence type="ECO:0000313" key="11">
    <source>
        <dbReference type="Proteomes" id="UP000327013"/>
    </source>
</evidence>
<evidence type="ECO:0000256" key="6">
    <source>
        <dbReference type="ARBA" id="ARBA00023125"/>
    </source>
</evidence>
<dbReference type="GO" id="GO:0005524">
    <property type="term" value="F:ATP binding"/>
    <property type="evidence" value="ECO:0007669"/>
    <property type="project" value="UniProtKB-KW"/>
</dbReference>
<dbReference type="GO" id="GO:0006298">
    <property type="term" value="P:mismatch repair"/>
    <property type="evidence" value="ECO:0007669"/>
    <property type="project" value="InterPro"/>
</dbReference>
<evidence type="ECO:0000256" key="7">
    <source>
        <dbReference type="SAM" id="Coils"/>
    </source>
</evidence>
<evidence type="ECO:0000256" key="4">
    <source>
        <dbReference type="ARBA" id="ARBA00022840"/>
    </source>
</evidence>
<dbReference type="InterPro" id="IPR029055">
    <property type="entry name" value="Ntn_hydrolases_N"/>
</dbReference>
<dbReference type="SUPFAM" id="SSF160443">
    <property type="entry name" value="SMR domain-like"/>
    <property type="match status" value="1"/>
</dbReference>
<dbReference type="PANTHER" id="PTHR48466:SF1">
    <property type="entry name" value="SMR DOMAIN-CONTAINING PROTEIN"/>
    <property type="match status" value="1"/>
</dbReference>
<evidence type="ECO:0000313" key="10">
    <source>
        <dbReference type="EMBL" id="KAE7995660.1"/>
    </source>
</evidence>
<feature type="region of interest" description="Disordered" evidence="8">
    <location>
        <begin position="796"/>
        <end position="837"/>
    </location>
</feature>
<dbReference type="SMART" id="SM00534">
    <property type="entry name" value="MUTSac"/>
    <property type="match status" value="1"/>
</dbReference>
<keyword evidence="3" id="KW-0378">Hydrolase</keyword>
<dbReference type="NCBIfam" id="TIGR01069">
    <property type="entry name" value="mutS2"/>
    <property type="match status" value="1"/>
</dbReference>
<proteinExistence type="predicted"/>
<accession>A0A5N6QBR6</accession>
<dbReference type="InterPro" id="IPR027417">
    <property type="entry name" value="P-loop_NTPase"/>
</dbReference>
<dbReference type="InterPro" id="IPR045076">
    <property type="entry name" value="MutS"/>
</dbReference>
<keyword evidence="5" id="KW-0694">RNA-binding</keyword>
<gene>
    <name evidence="10" type="ORF">FH972_000431</name>
</gene>
<dbReference type="Gene3D" id="3.60.20.10">
    <property type="entry name" value="Glutamine Phosphoribosylpyrophosphate, subunit 1, domain 1"/>
    <property type="match status" value="1"/>
</dbReference>
<dbReference type="GO" id="GO:0045910">
    <property type="term" value="P:negative regulation of DNA recombination"/>
    <property type="evidence" value="ECO:0007669"/>
    <property type="project" value="InterPro"/>
</dbReference>
<dbReference type="SMART" id="SM00533">
    <property type="entry name" value="MUTSd"/>
    <property type="match status" value="1"/>
</dbReference>
<dbReference type="GO" id="GO:0019843">
    <property type="term" value="F:rRNA binding"/>
    <property type="evidence" value="ECO:0007669"/>
    <property type="project" value="UniProtKB-KW"/>
</dbReference>
<keyword evidence="11" id="KW-1185">Reference proteome</keyword>
<evidence type="ECO:0000256" key="1">
    <source>
        <dbReference type="ARBA" id="ARBA00022730"/>
    </source>
</evidence>
<keyword evidence="6" id="KW-0238">DNA-binding</keyword>
<evidence type="ECO:0000256" key="3">
    <source>
        <dbReference type="ARBA" id="ARBA00022801"/>
    </source>
</evidence>
<dbReference type="InterPro" id="IPR005747">
    <property type="entry name" value="MutS2"/>
</dbReference>
<dbReference type="InterPro" id="IPR046893">
    <property type="entry name" value="MSSS"/>
</dbReference>
<dbReference type="PANTHER" id="PTHR48466">
    <property type="entry name" value="OS10G0509000 PROTEIN-RELATED"/>
    <property type="match status" value="1"/>
</dbReference>
<dbReference type="InterPro" id="IPR007696">
    <property type="entry name" value="DNA_mismatch_repair_MutS_core"/>
</dbReference>
<dbReference type="Proteomes" id="UP000327013">
    <property type="component" value="Chromosome 1"/>
</dbReference>
<evidence type="ECO:0000256" key="2">
    <source>
        <dbReference type="ARBA" id="ARBA00022741"/>
    </source>
</evidence>
<dbReference type="FunFam" id="3.40.50.300:FF:001814">
    <property type="entry name" value="DNA mismatch repair protein MutS type 2"/>
    <property type="match status" value="1"/>
</dbReference>
<keyword evidence="1" id="KW-0699">rRNA-binding</keyword>
<reference evidence="10 11" key="1">
    <citation type="submission" date="2019-06" db="EMBL/GenBank/DDBJ databases">
        <title>A chromosomal-level reference genome of Carpinus fangiana (Coryloideae, Betulaceae).</title>
        <authorList>
            <person name="Yang X."/>
            <person name="Wang Z."/>
            <person name="Zhang L."/>
            <person name="Hao G."/>
            <person name="Liu J."/>
            <person name="Yang Y."/>
        </authorList>
    </citation>
    <scope>NUCLEOTIDE SEQUENCE [LARGE SCALE GENOMIC DNA]</scope>
    <source>
        <strain evidence="10">Cfa_2016G</strain>
        <tissue evidence="10">Leaf</tissue>
    </source>
</reference>
<dbReference type="GO" id="GO:0004519">
    <property type="term" value="F:endonuclease activity"/>
    <property type="evidence" value="ECO:0007669"/>
    <property type="project" value="UniProtKB-KW"/>
</dbReference>
<dbReference type="SMART" id="SM00463">
    <property type="entry name" value="SMR"/>
    <property type="match status" value="1"/>
</dbReference>
<dbReference type="Gene3D" id="3.40.50.300">
    <property type="entry name" value="P-loop containing nucleotide triphosphate hydrolases"/>
    <property type="match status" value="1"/>
</dbReference>
<dbReference type="SMART" id="SM01172">
    <property type="entry name" value="DUF3700"/>
    <property type="match status" value="1"/>
</dbReference>
<feature type="domain" description="Smr" evidence="9">
    <location>
        <begin position="842"/>
        <end position="908"/>
    </location>
</feature>
<dbReference type="PROSITE" id="PS00486">
    <property type="entry name" value="DNA_MISMATCH_REPAIR_2"/>
    <property type="match status" value="1"/>
</dbReference>